<evidence type="ECO:0000259" key="1">
    <source>
        <dbReference type="Pfam" id="PF00561"/>
    </source>
</evidence>
<organism evidence="2 3">
    <name type="scientific">Luteipulveratus flavus</name>
    <dbReference type="NCBI Taxonomy" id="3031728"/>
    <lineage>
        <taxon>Bacteria</taxon>
        <taxon>Bacillati</taxon>
        <taxon>Actinomycetota</taxon>
        <taxon>Actinomycetes</taxon>
        <taxon>Micrococcales</taxon>
        <taxon>Dermacoccaceae</taxon>
        <taxon>Luteipulveratus</taxon>
    </lineage>
</organism>
<comment type="caution">
    <text evidence="2">The sequence shown here is derived from an EMBL/GenBank/DDBJ whole genome shotgun (WGS) entry which is preliminary data.</text>
</comment>
<feature type="domain" description="AB hydrolase-1" evidence="1">
    <location>
        <begin position="19"/>
        <end position="244"/>
    </location>
</feature>
<reference evidence="2 3" key="1">
    <citation type="submission" date="2023-03" db="EMBL/GenBank/DDBJ databases">
        <title>YIM 133296 draft genome.</title>
        <authorList>
            <person name="Xiong L."/>
        </authorList>
    </citation>
    <scope>NUCLEOTIDE SEQUENCE [LARGE SCALE GENOMIC DNA]</scope>
    <source>
        <strain evidence="2 3">YIM 133296</strain>
    </source>
</reference>
<protein>
    <submittedName>
        <fullName evidence="2">Alpha/beta hydrolase</fullName>
    </submittedName>
</protein>
<dbReference type="PANTHER" id="PTHR43194">
    <property type="entry name" value="HYDROLASE ALPHA/BETA FOLD FAMILY"/>
    <property type="match status" value="1"/>
</dbReference>
<dbReference type="PANTHER" id="PTHR43194:SF2">
    <property type="entry name" value="PEROXISOMAL MEMBRANE PROTEIN LPX1"/>
    <property type="match status" value="1"/>
</dbReference>
<dbReference type="InterPro" id="IPR000073">
    <property type="entry name" value="AB_hydrolase_1"/>
</dbReference>
<dbReference type="SUPFAM" id="SSF53474">
    <property type="entry name" value="alpha/beta-Hydrolases"/>
    <property type="match status" value="1"/>
</dbReference>
<evidence type="ECO:0000313" key="3">
    <source>
        <dbReference type="Proteomes" id="UP001528912"/>
    </source>
</evidence>
<dbReference type="GO" id="GO:0016787">
    <property type="term" value="F:hydrolase activity"/>
    <property type="evidence" value="ECO:0007669"/>
    <property type="project" value="UniProtKB-KW"/>
</dbReference>
<dbReference type="Gene3D" id="3.40.50.1820">
    <property type="entry name" value="alpha/beta hydrolase"/>
    <property type="match status" value="1"/>
</dbReference>
<evidence type="ECO:0000313" key="2">
    <source>
        <dbReference type="EMBL" id="MDF8266080.1"/>
    </source>
</evidence>
<dbReference type="PRINTS" id="PR00111">
    <property type="entry name" value="ABHYDROLASE"/>
</dbReference>
<dbReference type="InterPro" id="IPR050228">
    <property type="entry name" value="Carboxylesterase_BioH"/>
</dbReference>
<sequence>MRRGDVDLHAQTCGDHGGPAVVLLHGLGGWYGEWTRTAAALAPRRQVVAFDQRGHGLSTTRPVETSRGAHAADVVAVLDALGVARATLVGQSAGGHTALVTAATYPDRVERLVLVEAAVGGGDLTGHQATIEWFRSWPASIASADELADLLGSTADVAATWWDGLASAPNGRRPRWDLSVLEAVLTGIGHREHWDEWDAVRCPTALVRGTRSAIPDAQVARMLQRSGVTLHRVEAGHDLHLENPSSWLDTFETVLSI</sequence>
<dbReference type="Pfam" id="PF00561">
    <property type="entry name" value="Abhydrolase_1"/>
    <property type="match status" value="1"/>
</dbReference>
<keyword evidence="3" id="KW-1185">Reference proteome</keyword>
<proteinExistence type="predicted"/>
<dbReference type="RefSeq" id="WP_277193310.1">
    <property type="nucleotide sequence ID" value="NZ_JAROAV010000048.1"/>
</dbReference>
<dbReference type="InterPro" id="IPR029058">
    <property type="entry name" value="AB_hydrolase_fold"/>
</dbReference>
<gene>
    <name evidence="2" type="ORF">P4R38_17665</name>
</gene>
<dbReference type="EMBL" id="JAROAV010000048">
    <property type="protein sequence ID" value="MDF8266080.1"/>
    <property type="molecule type" value="Genomic_DNA"/>
</dbReference>
<name>A0ABT6CBA5_9MICO</name>
<keyword evidence="2" id="KW-0378">Hydrolase</keyword>
<dbReference type="Proteomes" id="UP001528912">
    <property type="component" value="Unassembled WGS sequence"/>
</dbReference>
<accession>A0ABT6CBA5</accession>